<keyword evidence="1" id="KW-0812">Transmembrane</keyword>
<dbReference type="KEGG" id="cvn:111119605"/>
<name>A0A8B8CIJ6_CRAVI</name>
<gene>
    <name evidence="4" type="primary">LOC111119605</name>
</gene>
<dbReference type="Pfam" id="PF09813">
    <property type="entry name" value="Coa3_cc"/>
    <property type="match status" value="1"/>
</dbReference>
<dbReference type="InterPro" id="IPR018628">
    <property type="entry name" value="Coa3_CC"/>
</dbReference>
<proteinExistence type="predicted"/>
<feature type="transmembrane region" description="Helical" evidence="1">
    <location>
        <begin position="85"/>
        <end position="104"/>
    </location>
</feature>
<accession>A0A8B8CIJ6</accession>
<evidence type="ECO:0000256" key="1">
    <source>
        <dbReference type="SAM" id="Phobius"/>
    </source>
</evidence>
<keyword evidence="1" id="KW-1133">Transmembrane helix</keyword>
<dbReference type="GeneID" id="111119605"/>
<evidence type="ECO:0000313" key="3">
    <source>
        <dbReference type="Proteomes" id="UP000694844"/>
    </source>
</evidence>
<organism evidence="3 4">
    <name type="scientific">Crassostrea virginica</name>
    <name type="common">Eastern oyster</name>
    <dbReference type="NCBI Taxonomy" id="6565"/>
    <lineage>
        <taxon>Eukaryota</taxon>
        <taxon>Metazoa</taxon>
        <taxon>Spiralia</taxon>
        <taxon>Lophotrochozoa</taxon>
        <taxon>Mollusca</taxon>
        <taxon>Bivalvia</taxon>
        <taxon>Autobranchia</taxon>
        <taxon>Pteriomorphia</taxon>
        <taxon>Ostreida</taxon>
        <taxon>Ostreoidea</taxon>
        <taxon>Ostreidae</taxon>
        <taxon>Crassostrea</taxon>
    </lineage>
</organism>
<keyword evidence="3" id="KW-1185">Reference proteome</keyword>
<dbReference type="RefSeq" id="XP_022315657.1">
    <property type="nucleotide sequence ID" value="XM_022459949.1"/>
</dbReference>
<feature type="domain" description="Cytochrome c oxidase assembly factor 3 mitochondrial coiled-coil" evidence="2">
    <location>
        <begin position="70"/>
        <end position="114"/>
    </location>
</feature>
<evidence type="ECO:0000259" key="2">
    <source>
        <dbReference type="Pfam" id="PF09813"/>
    </source>
</evidence>
<dbReference type="AlphaFoldDB" id="A0A8B8CIJ6"/>
<reference evidence="4" key="2">
    <citation type="submission" date="2025-08" db="UniProtKB">
        <authorList>
            <consortium name="RefSeq"/>
        </authorList>
    </citation>
    <scope>IDENTIFICATION</scope>
    <source>
        <tissue evidence="4">Whole sample</tissue>
    </source>
</reference>
<protein>
    <submittedName>
        <fullName evidence="4">Uncharacterized protein LOC111119605</fullName>
    </submittedName>
</protein>
<keyword evidence="1" id="KW-0472">Membrane</keyword>
<dbReference type="Proteomes" id="UP000694844">
    <property type="component" value="Chromosome 1"/>
</dbReference>
<evidence type="ECO:0000313" key="4">
    <source>
        <dbReference type="RefSeq" id="XP_022315657.1"/>
    </source>
</evidence>
<sequence length="131" mass="15096">MARRYNPSRFGLSRGDAMPAEPFYPNVPTAPNVPAEEYNRMLMPTCNKTGEGTGNFHRHMINKLDNLNSERVSKHKKTLWYNRRYAGFCIAFAFGVYLYTMRAMKQEEFLEKLDINVTKTDINIAKGQPIA</sequence>
<dbReference type="OrthoDB" id="10018333at2759"/>
<reference evidence="3" key="1">
    <citation type="submission" date="2024-06" db="UniProtKB">
        <authorList>
            <consortium name="RefSeq"/>
        </authorList>
    </citation>
    <scope>NUCLEOTIDE SEQUENCE [LARGE SCALE GENOMIC DNA]</scope>
</reference>